<accession>A0A9W6QUF0</accession>
<comment type="caution">
    <text evidence="1">The sequence shown here is derived from an EMBL/GenBank/DDBJ whole genome shotgun (WGS) entry which is preliminary data.</text>
</comment>
<sequence>MTLEAELRDQLVALVDARCLDPLEILLQDAGAVAELRARIRAQAAVWAREMIEADDDTVLGVIMRVVAALYPSDEPFDPPMDWWRTPMGQVTARRTGHPTAVRVSYPVAGAMLGISRQGVHDLISRGKLTRHPDGGVVPASIRDRLRQEYRA</sequence>
<dbReference type="EMBL" id="BSTI01000001">
    <property type="protein sequence ID" value="GLY63933.1"/>
    <property type="molecule type" value="Genomic_DNA"/>
</dbReference>
<dbReference type="AlphaFoldDB" id="A0A9W6QUF0"/>
<evidence type="ECO:0000313" key="2">
    <source>
        <dbReference type="Proteomes" id="UP001165136"/>
    </source>
</evidence>
<reference evidence="1" key="1">
    <citation type="submission" date="2023-03" db="EMBL/GenBank/DDBJ databases">
        <title>Amycolatopsis taiwanensis NBRC 103393.</title>
        <authorList>
            <person name="Ichikawa N."/>
            <person name="Sato H."/>
            <person name="Tonouchi N."/>
        </authorList>
    </citation>
    <scope>NUCLEOTIDE SEQUENCE</scope>
    <source>
        <strain evidence="1">NBRC 103393</strain>
    </source>
</reference>
<name>A0A9W6QUF0_9PSEU</name>
<organism evidence="1 2">
    <name type="scientific">Amycolatopsis taiwanensis</name>
    <dbReference type="NCBI Taxonomy" id="342230"/>
    <lineage>
        <taxon>Bacteria</taxon>
        <taxon>Bacillati</taxon>
        <taxon>Actinomycetota</taxon>
        <taxon>Actinomycetes</taxon>
        <taxon>Pseudonocardiales</taxon>
        <taxon>Pseudonocardiaceae</taxon>
        <taxon>Amycolatopsis</taxon>
    </lineage>
</organism>
<dbReference type="Proteomes" id="UP001165136">
    <property type="component" value="Unassembled WGS sequence"/>
</dbReference>
<evidence type="ECO:0000313" key="1">
    <source>
        <dbReference type="EMBL" id="GLY63933.1"/>
    </source>
</evidence>
<protein>
    <submittedName>
        <fullName evidence="1">Uncharacterized protein</fullName>
    </submittedName>
</protein>
<gene>
    <name evidence="1" type="ORF">Atai01_05520</name>
</gene>
<proteinExistence type="predicted"/>
<dbReference type="RefSeq" id="WP_027945983.1">
    <property type="nucleotide sequence ID" value="NZ_BSTI01000001.1"/>
</dbReference>
<keyword evidence="2" id="KW-1185">Reference proteome</keyword>